<gene>
    <name evidence="2" type="ORF">H8710_06010</name>
</gene>
<sequence>MMFAIKMLLALFLSGAIFLFTLYRLLGFQFRLTYKKTILSIVLSFCISTPVHAVHHSYMGLSEHLWFDNLGIVVFAVLLACAAAGLMLPLPRRAVRRLFLGRRAAAPAPRAISGYSRPAPQAVRTSLPAGQAVAYTQAALQTEPFDYAGYPAVGFRAR</sequence>
<keyword evidence="1" id="KW-0472">Membrane</keyword>
<name>A0A926E3M1_9FIRM</name>
<organism evidence="2 3">
    <name type="scientific">Fumia xinanensis</name>
    <dbReference type="NCBI Taxonomy" id="2763659"/>
    <lineage>
        <taxon>Bacteria</taxon>
        <taxon>Bacillati</taxon>
        <taxon>Bacillota</taxon>
        <taxon>Clostridia</taxon>
        <taxon>Eubacteriales</taxon>
        <taxon>Oscillospiraceae</taxon>
        <taxon>Fumia</taxon>
    </lineage>
</organism>
<protein>
    <submittedName>
        <fullName evidence="2">Uncharacterized protein</fullName>
    </submittedName>
</protein>
<feature type="transmembrane region" description="Helical" evidence="1">
    <location>
        <begin position="70"/>
        <end position="90"/>
    </location>
</feature>
<keyword evidence="3" id="KW-1185">Reference proteome</keyword>
<feature type="transmembrane region" description="Helical" evidence="1">
    <location>
        <begin position="38"/>
        <end position="58"/>
    </location>
</feature>
<keyword evidence="1" id="KW-1133">Transmembrane helix</keyword>
<feature type="transmembrane region" description="Helical" evidence="1">
    <location>
        <begin position="6"/>
        <end position="26"/>
    </location>
</feature>
<dbReference type="RefSeq" id="WP_249294517.1">
    <property type="nucleotide sequence ID" value="NZ_JACRSV010000001.1"/>
</dbReference>
<comment type="caution">
    <text evidence="2">The sequence shown here is derived from an EMBL/GenBank/DDBJ whole genome shotgun (WGS) entry which is preliminary data.</text>
</comment>
<dbReference type="EMBL" id="JACRSV010000001">
    <property type="protein sequence ID" value="MBC8559627.1"/>
    <property type="molecule type" value="Genomic_DNA"/>
</dbReference>
<reference evidence="2" key="1">
    <citation type="submission" date="2020-08" db="EMBL/GenBank/DDBJ databases">
        <title>Genome public.</title>
        <authorList>
            <person name="Liu C."/>
            <person name="Sun Q."/>
        </authorList>
    </citation>
    <scope>NUCLEOTIDE SEQUENCE</scope>
    <source>
        <strain evidence="2">NSJ-33</strain>
    </source>
</reference>
<evidence type="ECO:0000256" key="1">
    <source>
        <dbReference type="SAM" id="Phobius"/>
    </source>
</evidence>
<evidence type="ECO:0000313" key="2">
    <source>
        <dbReference type="EMBL" id="MBC8559627.1"/>
    </source>
</evidence>
<accession>A0A926E3M1</accession>
<dbReference type="Proteomes" id="UP000610760">
    <property type="component" value="Unassembled WGS sequence"/>
</dbReference>
<proteinExistence type="predicted"/>
<keyword evidence="1" id="KW-0812">Transmembrane</keyword>
<evidence type="ECO:0000313" key="3">
    <source>
        <dbReference type="Proteomes" id="UP000610760"/>
    </source>
</evidence>
<dbReference type="AlphaFoldDB" id="A0A926E3M1"/>